<keyword evidence="3" id="KW-1185">Reference proteome</keyword>
<dbReference type="RefSeq" id="XP_047759949.1">
    <property type="nucleotide sequence ID" value="XM_047906976.1"/>
</dbReference>
<dbReference type="Proteomes" id="UP000756132">
    <property type="component" value="Chromosome 3"/>
</dbReference>
<gene>
    <name evidence="2" type="ORF">CLAFUR5_07828</name>
</gene>
<evidence type="ECO:0000313" key="2">
    <source>
        <dbReference type="EMBL" id="UJO15583.1"/>
    </source>
</evidence>
<dbReference type="SMART" id="SM00213">
    <property type="entry name" value="UBQ"/>
    <property type="match status" value="1"/>
</dbReference>
<dbReference type="InterPro" id="IPR029071">
    <property type="entry name" value="Ubiquitin-like_domsf"/>
</dbReference>
<dbReference type="KEGG" id="ffu:CLAFUR5_07828"/>
<proteinExistence type="predicted"/>
<evidence type="ECO:0000313" key="3">
    <source>
        <dbReference type="Proteomes" id="UP000756132"/>
    </source>
</evidence>
<organism evidence="2 3">
    <name type="scientific">Passalora fulva</name>
    <name type="common">Tomato leaf mold</name>
    <name type="synonym">Cladosporium fulvum</name>
    <dbReference type="NCBI Taxonomy" id="5499"/>
    <lineage>
        <taxon>Eukaryota</taxon>
        <taxon>Fungi</taxon>
        <taxon>Dikarya</taxon>
        <taxon>Ascomycota</taxon>
        <taxon>Pezizomycotina</taxon>
        <taxon>Dothideomycetes</taxon>
        <taxon>Dothideomycetidae</taxon>
        <taxon>Mycosphaerellales</taxon>
        <taxon>Mycosphaerellaceae</taxon>
        <taxon>Fulvia</taxon>
    </lineage>
</organism>
<reference evidence="2" key="2">
    <citation type="journal article" date="2022" name="Microb. Genom.">
        <title>A chromosome-scale genome assembly of the tomato pathogen Cladosporium fulvum reveals a compartmentalized genome architecture and the presence of a dispensable chromosome.</title>
        <authorList>
            <person name="Zaccaron A.Z."/>
            <person name="Chen L.H."/>
            <person name="Samaras A."/>
            <person name="Stergiopoulos I."/>
        </authorList>
    </citation>
    <scope>NUCLEOTIDE SEQUENCE</scope>
    <source>
        <strain evidence="2">Race5_Kim</strain>
    </source>
</reference>
<evidence type="ECO:0000259" key="1">
    <source>
        <dbReference type="PROSITE" id="PS50053"/>
    </source>
</evidence>
<feature type="domain" description="Ubiquitin-like" evidence="1">
    <location>
        <begin position="116"/>
        <end position="187"/>
    </location>
</feature>
<dbReference type="AlphaFoldDB" id="A0A9Q8P714"/>
<dbReference type="EMBL" id="CP090165">
    <property type="protein sequence ID" value="UJO15583.1"/>
    <property type="molecule type" value="Genomic_DNA"/>
</dbReference>
<dbReference type="Pfam" id="PF00240">
    <property type="entry name" value="ubiquitin"/>
    <property type="match status" value="1"/>
</dbReference>
<dbReference type="SUPFAM" id="SSF54236">
    <property type="entry name" value="Ubiquitin-like"/>
    <property type="match status" value="1"/>
</dbReference>
<dbReference type="Gene3D" id="3.10.20.90">
    <property type="entry name" value="Phosphatidylinositol 3-kinase Catalytic Subunit, Chain A, domain 1"/>
    <property type="match status" value="1"/>
</dbReference>
<dbReference type="GeneID" id="71987706"/>
<dbReference type="PROSITE" id="PS50053">
    <property type="entry name" value="UBIQUITIN_2"/>
    <property type="match status" value="1"/>
</dbReference>
<dbReference type="InterPro" id="IPR000626">
    <property type="entry name" value="Ubiquitin-like_dom"/>
</dbReference>
<protein>
    <recommendedName>
        <fullName evidence="1">Ubiquitin-like domain-containing protein</fullName>
    </recommendedName>
</protein>
<accession>A0A9Q8P714</accession>
<name>A0A9Q8P714_PASFU</name>
<sequence>MSLPASKRSSSTIPYTMSTKLTVELPPHVAIAITQGDCERSQIAQCFVDAVKRLPPKETAIHVHDYTDSETVFTDTGLSTPPTGSEVETLTMVDSNSLRETGEQVDPDPSPETFFVDVEHQTAYQQTQIFTIPARSDMTVYELQAWLKRETGISEPQQRLLLHGRCLDSEVRLQEYGIGPASRLRLLRLLGVCFDRADLDFVLRGLNGPGCTNGEIQVHARSSTPIRHLVEQLISERALSTYEYKDCSWYLKLAGEVIYKHRYMAHIDGQPQTCEEIPWRIEDRSLASFGIKHGSIIDCRQILV</sequence>
<reference evidence="2" key="1">
    <citation type="submission" date="2021-12" db="EMBL/GenBank/DDBJ databases">
        <authorList>
            <person name="Zaccaron A."/>
            <person name="Stergiopoulos I."/>
        </authorList>
    </citation>
    <scope>NUCLEOTIDE SEQUENCE</scope>
    <source>
        <strain evidence="2">Race5_Kim</strain>
    </source>
</reference>